<accession>A0A1A9QDQ2</accession>
<sequence length="204" mass="22395">MSTLAKVGIGLGAVSGMGGVGYGIYSVFRTLTYAEILSGTLLSTKDNEDKDKWTKRLESLKQANNDTLTTELKAIKDKSQPSATTWDELRDWCKKNINNQSKGEKDKEFQGIQNYCTFSIKEKITNSVDEGTGGSDDSKWAVGHGKLQKIDDSELDSDLVVAKGKKNGAGNTAVKEWCVKAYKKPYKGKDDKDYKNASRVCVSS</sequence>
<dbReference type="EMBL" id="LWUJ01000014">
    <property type="protein sequence ID" value="OAL09819.1"/>
    <property type="molecule type" value="Genomic_DNA"/>
</dbReference>
<dbReference type="Proteomes" id="UP000077623">
    <property type="component" value="Unassembled WGS sequence"/>
</dbReference>
<evidence type="ECO:0000313" key="1">
    <source>
        <dbReference type="EMBL" id="OAL09819.1"/>
    </source>
</evidence>
<dbReference type="RefSeq" id="WP_187150672.1">
    <property type="nucleotide sequence ID" value="NZ_LWUJ01000014.1"/>
</dbReference>
<name>A0A1A9QDQ2_9MOLU</name>
<organism evidence="1 2">
    <name type="scientific">Candidatus Mycoplasma haematobovis</name>
    <dbReference type="NCBI Taxonomy" id="432608"/>
    <lineage>
        <taxon>Bacteria</taxon>
        <taxon>Bacillati</taxon>
        <taxon>Mycoplasmatota</taxon>
        <taxon>Mollicutes</taxon>
        <taxon>Mycoplasmataceae</taxon>
        <taxon>Mycoplasma</taxon>
    </lineage>
</organism>
<evidence type="ECO:0000313" key="2">
    <source>
        <dbReference type="Proteomes" id="UP000077623"/>
    </source>
</evidence>
<dbReference type="STRING" id="432608.A6V39_05170"/>
<comment type="caution">
    <text evidence="1">The sequence shown here is derived from an EMBL/GenBank/DDBJ whole genome shotgun (WGS) entry which is preliminary data.</text>
</comment>
<keyword evidence="2" id="KW-1185">Reference proteome</keyword>
<dbReference type="AlphaFoldDB" id="A0A1A9QDQ2"/>
<gene>
    <name evidence="1" type="ORF">A6V39_05170</name>
</gene>
<proteinExistence type="predicted"/>
<protein>
    <submittedName>
        <fullName evidence="1">Uncharacterized protein</fullName>
    </submittedName>
</protein>
<reference evidence="2" key="1">
    <citation type="submission" date="2016-04" db="EMBL/GenBank/DDBJ databases">
        <authorList>
            <person name="Quiroz-Castaneda R.E."/>
            <person name="Martinez-Ocampo F."/>
        </authorList>
    </citation>
    <scope>NUCLEOTIDE SEQUENCE [LARGE SCALE GENOMIC DNA]</scope>
    <source>
        <strain evidence="2">INIFAP01</strain>
    </source>
</reference>